<name>A0A150QR72_SORCE</name>
<keyword evidence="5" id="KW-0443">Lipid metabolism</keyword>
<dbReference type="InterPro" id="IPR014030">
    <property type="entry name" value="Ketoacyl_synth_N"/>
</dbReference>
<reference evidence="8 9" key="1">
    <citation type="submission" date="2014-02" db="EMBL/GenBank/DDBJ databases">
        <title>The small core and large imbalanced accessory genome model reveals a collaborative survival strategy of Sorangium cellulosum strains in nature.</title>
        <authorList>
            <person name="Han K."/>
            <person name="Peng R."/>
            <person name="Blom J."/>
            <person name="Li Y.-Z."/>
        </authorList>
    </citation>
    <scope>NUCLEOTIDE SEQUENCE [LARGE SCALE GENOMIC DNA]</scope>
    <source>
        <strain evidence="8 9">So0011-07</strain>
    </source>
</reference>
<dbReference type="SUPFAM" id="SSF55048">
    <property type="entry name" value="Probable ACP-binding domain of malonyl-CoA ACP transacylase"/>
    <property type="match status" value="1"/>
</dbReference>
<keyword evidence="6" id="KW-0511">Multifunctional enzyme</keyword>
<organism evidence="8 9">
    <name type="scientific">Sorangium cellulosum</name>
    <name type="common">Polyangium cellulosum</name>
    <dbReference type="NCBI Taxonomy" id="56"/>
    <lineage>
        <taxon>Bacteria</taxon>
        <taxon>Pseudomonadati</taxon>
        <taxon>Myxococcota</taxon>
        <taxon>Polyangia</taxon>
        <taxon>Polyangiales</taxon>
        <taxon>Polyangiaceae</taxon>
        <taxon>Sorangium</taxon>
    </lineage>
</organism>
<dbReference type="InterPro" id="IPR016036">
    <property type="entry name" value="Malonyl_transacylase_ACP-bd"/>
</dbReference>
<keyword evidence="1" id="KW-0596">Phosphopantetheine</keyword>
<dbReference type="GO" id="GO:0006633">
    <property type="term" value="P:fatty acid biosynthetic process"/>
    <property type="evidence" value="ECO:0007669"/>
    <property type="project" value="InterPro"/>
</dbReference>
<dbReference type="InterPro" id="IPR016035">
    <property type="entry name" value="Acyl_Trfase/lysoPLipase"/>
</dbReference>
<evidence type="ECO:0000256" key="3">
    <source>
        <dbReference type="ARBA" id="ARBA00022679"/>
    </source>
</evidence>
<dbReference type="InterPro" id="IPR020841">
    <property type="entry name" value="PKS_Beta-ketoAc_synthase_dom"/>
</dbReference>
<dbReference type="InterPro" id="IPR018201">
    <property type="entry name" value="Ketoacyl_synth_AS"/>
</dbReference>
<accession>A0A150QR72</accession>
<keyword evidence="2" id="KW-0597">Phosphoprotein</keyword>
<dbReference type="Pfam" id="PF00109">
    <property type="entry name" value="ketoacyl-synt"/>
    <property type="match status" value="1"/>
</dbReference>
<protein>
    <recommendedName>
        <fullName evidence="7">Ketosynthase family 3 (KS3) domain-containing protein</fullName>
    </recommendedName>
</protein>
<comment type="caution">
    <text evidence="8">The sequence shown here is derived from an EMBL/GenBank/DDBJ whole genome shotgun (WGS) entry which is preliminary data.</text>
</comment>
<proteinExistence type="predicted"/>
<dbReference type="Gene3D" id="3.40.366.10">
    <property type="entry name" value="Malonyl-Coenzyme A Acyl Carrier Protein, domain 2"/>
    <property type="match status" value="1"/>
</dbReference>
<dbReference type="Pfam" id="PF22621">
    <property type="entry name" value="CurL-like_PKS_C"/>
    <property type="match status" value="1"/>
</dbReference>
<dbReference type="PANTHER" id="PTHR43775">
    <property type="entry name" value="FATTY ACID SYNTHASE"/>
    <property type="match status" value="1"/>
</dbReference>
<dbReference type="PROSITE" id="PS52004">
    <property type="entry name" value="KS3_2"/>
    <property type="match status" value="1"/>
</dbReference>
<evidence type="ECO:0000259" key="7">
    <source>
        <dbReference type="PROSITE" id="PS52004"/>
    </source>
</evidence>
<dbReference type="SUPFAM" id="SSF53901">
    <property type="entry name" value="Thiolase-like"/>
    <property type="match status" value="1"/>
</dbReference>
<dbReference type="GO" id="GO:0004312">
    <property type="term" value="F:fatty acid synthase activity"/>
    <property type="evidence" value="ECO:0007669"/>
    <property type="project" value="TreeGrafter"/>
</dbReference>
<dbReference type="Pfam" id="PF00698">
    <property type="entry name" value="Acyl_transf_1"/>
    <property type="match status" value="1"/>
</dbReference>
<evidence type="ECO:0000256" key="6">
    <source>
        <dbReference type="ARBA" id="ARBA00023268"/>
    </source>
</evidence>
<dbReference type="SUPFAM" id="SSF52151">
    <property type="entry name" value="FabD/lysophospholipase-like"/>
    <property type="match status" value="1"/>
</dbReference>
<dbReference type="InterPro" id="IPR014043">
    <property type="entry name" value="Acyl_transferase_dom"/>
</dbReference>
<dbReference type="Proteomes" id="UP000075635">
    <property type="component" value="Unassembled WGS sequence"/>
</dbReference>
<dbReference type="AlphaFoldDB" id="A0A150QR72"/>
<gene>
    <name evidence="8" type="ORF">BE17_52205</name>
</gene>
<dbReference type="SMART" id="SM00827">
    <property type="entry name" value="PKS_AT"/>
    <property type="match status" value="1"/>
</dbReference>
<dbReference type="Gene3D" id="3.30.70.250">
    <property type="entry name" value="Malonyl-CoA ACP transacylase, ACP-binding"/>
    <property type="match status" value="1"/>
</dbReference>
<dbReference type="PANTHER" id="PTHR43775:SF51">
    <property type="entry name" value="INACTIVE PHENOLPHTHIOCEROL SYNTHESIS POLYKETIDE SYNTHASE TYPE I PKS1-RELATED"/>
    <property type="match status" value="1"/>
</dbReference>
<evidence type="ECO:0000256" key="4">
    <source>
        <dbReference type="ARBA" id="ARBA00022832"/>
    </source>
</evidence>
<dbReference type="Gene3D" id="3.40.47.10">
    <property type="match status" value="1"/>
</dbReference>
<sequence length="882" mass="94406">MSHANGNEIAIIGIAGRFPGAESLEELWQNLCDGVESIETFTEEELAARGVAEHQRRDPRFVKAAASLRDPATFDAGFFGYTPREAELIDPQQRVFLECAWEALEDAGHAPADQELLVGVFGGAALSSYLVFNILSNPALLATLDPLQVNLGNANSFLTTRASYKLDLKGPSFLVESACSTSLVAIHVACQSLLNHECDLALAGGVSINLGVQHGYRYIEGSILSPDGRCRPFDANASGIVFGSGAGVLALRRLEDAIADGDPIYAVIRGSAVNNDGALRAGYTAPGVDGQAQVITEALANADIPAETIGYVETHGTGTALGDPIEIQALTRAYREQTQAKGFCAIGSLKANIGHLDAASGAAGLIKATLALHRRLLPPSINCETPNPTIAWESSPFRVCTSLTPWEAGAQPRRAGVSSFGMGGTNAHVILEEPPARLSEPPARDRQVLVLSAKSPSALDAMTARLSRHLRRHPDTNVADLAYTLQVGRQRFPHRRALVCDGKDAASAAAALEEAAGRAFTGHEQRAGRPVVFMFPGQGAQHVQMGARLYANEPVFRRYVDEGAAILRPLMKQDPRELLYPGTEPTEAARAAVDRTELAQPLLFLIEHALAQTWMSWGVTPGAMIGHSVGEYVAACLAGVLSLSDALALVVARGRLMQSLPPGAMLSVNLPEAELSRLVEHPLGIAAVNAPSLCVASGPVEAIADLERRLGAMGVGARRLRTSHAYHSPLLEPIVGPFAEQLKRVRLSAPRLPFISNVTGTWITAQEAQDPAYWVRHLCKTVRFAAGIEALAERPDRVLLEVGPGRSLVTIARQQKTFAGEGGALHSLPHPTDAAADDVHLFETLGRAWIAGVDVDWRALHAGARRLRLSLPTYPFERRRYW</sequence>
<dbReference type="Gene3D" id="3.30.70.3290">
    <property type="match status" value="1"/>
</dbReference>
<evidence type="ECO:0000313" key="9">
    <source>
        <dbReference type="Proteomes" id="UP000075635"/>
    </source>
</evidence>
<keyword evidence="4" id="KW-0276">Fatty acid metabolism</keyword>
<dbReference type="SMART" id="SM00825">
    <property type="entry name" value="PKS_KS"/>
    <property type="match status" value="1"/>
</dbReference>
<dbReference type="InterPro" id="IPR016039">
    <property type="entry name" value="Thiolase-like"/>
</dbReference>
<keyword evidence="3" id="KW-0808">Transferase</keyword>
<dbReference type="Pfam" id="PF02801">
    <property type="entry name" value="Ketoacyl-synt_C"/>
    <property type="match status" value="1"/>
</dbReference>
<dbReference type="EMBL" id="JEMB01003582">
    <property type="protein sequence ID" value="KYF70491.1"/>
    <property type="molecule type" value="Genomic_DNA"/>
</dbReference>
<evidence type="ECO:0000256" key="1">
    <source>
        <dbReference type="ARBA" id="ARBA00022450"/>
    </source>
</evidence>
<evidence type="ECO:0000313" key="8">
    <source>
        <dbReference type="EMBL" id="KYF70491.1"/>
    </source>
</evidence>
<evidence type="ECO:0000256" key="5">
    <source>
        <dbReference type="ARBA" id="ARBA00023098"/>
    </source>
</evidence>
<dbReference type="InterPro" id="IPR014031">
    <property type="entry name" value="Ketoacyl_synth_C"/>
</dbReference>
<feature type="domain" description="Ketosynthase family 3 (KS3)" evidence="7">
    <location>
        <begin position="6"/>
        <end position="433"/>
    </location>
</feature>
<dbReference type="CDD" id="cd00833">
    <property type="entry name" value="PKS"/>
    <property type="match status" value="1"/>
</dbReference>
<dbReference type="InterPro" id="IPR050091">
    <property type="entry name" value="PKS_NRPS_Biosynth_Enz"/>
</dbReference>
<feature type="non-terminal residue" evidence="8">
    <location>
        <position position="882"/>
    </location>
</feature>
<dbReference type="InterPro" id="IPR001227">
    <property type="entry name" value="Ac_transferase_dom_sf"/>
</dbReference>
<evidence type="ECO:0000256" key="2">
    <source>
        <dbReference type="ARBA" id="ARBA00022553"/>
    </source>
</evidence>
<dbReference type="PROSITE" id="PS00606">
    <property type="entry name" value="KS3_1"/>
    <property type="match status" value="1"/>
</dbReference>
<dbReference type="GO" id="GO:0004315">
    <property type="term" value="F:3-oxoacyl-[acyl-carrier-protein] synthase activity"/>
    <property type="evidence" value="ECO:0007669"/>
    <property type="project" value="InterPro"/>
</dbReference>
<dbReference type="FunFam" id="3.40.47.10:FF:000042">
    <property type="entry name" value="Polyketide synthase Pks13"/>
    <property type="match status" value="1"/>
</dbReference>